<name>A0ABN9UBM5_9DINO</name>
<feature type="region of interest" description="Disordered" evidence="1">
    <location>
        <begin position="158"/>
        <end position="179"/>
    </location>
</feature>
<evidence type="ECO:0000313" key="4">
    <source>
        <dbReference type="Proteomes" id="UP001189429"/>
    </source>
</evidence>
<keyword evidence="4" id="KW-1185">Reference proteome</keyword>
<keyword evidence="2" id="KW-0732">Signal</keyword>
<protein>
    <submittedName>
        <fullName evidence="3">Uncharacterized protein</fullName>
    </submittedName>
</protein>
<evidence type="ECO:0000256" key="1">
    <source>
        <dbReference type="SAM" id="MobiDB-lite"/>
    </source>
</evidence>
<sequence length="199" mass="21341">MSPARVVLLTAVFHAAGVAAHPPSYADEVGEVRGLMERVRRETEHINNPHRISSAHPQVRPAKSSAAGALAAALRPGELDKELLSSADRVRKELDAMRKADAPKPKKAAMLASSKRETQEDRAARYFATHGMAQEAKLLGMGEDVQKVGAMSSASTPTLVRSAPHAAAPDGSRAQAQDYHRRWGAVDALRHRRPPGLAA</sequence>
<accession>A0ABN9UBM5</accession>
<dbReference type="Proteomes" id="UP001189429">
    <property type="component" value="Unassembled WGS sequence"/>
</dbReference>
<feature type="chain" id="PRO_5046218078" evidence="2">
    <location>
        <begin position="21"/>
        <end position="199"/>
    </location>
</feature>
<gene>
    <name evidence="3" type="ORF">PCOR1329_LOCUS47080</name>
</gene>
<reference evidence="3" key="1">
    <citation type="submission" date="2023-10" db="EMBL/GenBank/DDBJ databases">
        <authorList>
            <person name="Chen Y."/>
            <person name="Shah S."/>
            <person name="Dougan E. K."/>
            <person name="Thang M."/>
            <person name="Chan C."/>
        </authorList>
    </citation>
    <scope>NUCLEOTIDE SEQUENCE [LARGE SCALE GENOMIC DNA]</scope>
</reference>
<proteinExistence type="predicted"/>
<evidence type="ECO:0000256" key="2">
    <source>
        <dbReference type="SAM" id="SignalP"/>
    </source>
</evidence>
<organism evidence="3 4">
    <name type="scientific">Prorocentrum cordatum</name>
    <dbReference type="NCBI Taxonomy" id="2364126"/>
    <lineage>
        <taxon>Eukaryota</taxon>
        <taxon>Sar</taxon>
        <taxon>Alveolata</taxon>
        <taxon>Dinophyceae</taxon>
        <taxon>Prorocentrales</taxon>
        <taxon>Prorocentraceae</taxon>
        <taxon>Prorocentrum</taxon>
    </lineage>
</organism>
<comment type="caution">
    <text evidence="3">The sequence shown here is derived from an EMBL/GenBank/DDBJ whole genome shotgun (WGS) entry which is preliminary data.</text>
</comment>
<dbReference type="EMBL" id="CAUYUJ010015670">
    <property type="protein sequence ID" value="CAK0856805.1"/>
    <property type="molecule type" value="Genomic_DNA"/>
</dbReference>
<evidence type="ECO:0000313" key="3">
    <source>
        <dbReference type="EMBL" id="CAK0856805.1"/>
    </source>
</evidence>
<feature type="signal peptide" evidence="2">
    <location>
        <begin position="1"/>
        <end position="20"/>
    </location>
</feature>